<accession>A0ABD3NDF7</accession>
<evidence type="ECO:0000256" key="1">
    <source>
        <dbReference type="SAM" id="MobiDB-lite"/>
    </source>
</evidence>
<reference evidence="2 3" key="1">
    <citation type="submission" date="2024-10" db="EMBL/GenBank/DDBJ databases">
        <title>Updated reference genomes for cyclostephanoid diatoms.</title>
        <authorList>
            <person name="Roberts W.R."/>
            <person name="Alverson A.J."/>
        </authorList>
    </citation>
    <scope>NUCLEOTIDE SEQUENCE [LARGE SCALE GENOMIC DNA]</scope>
    <source>
        <strain evidence="2 3">AJA010-31</strain>
    </source>
</reference>
<comment type="caution">
    <text evidence="2">The sequence shown here is derived from an EMBL/GenBank/DDBJ whole genome shotgun (WGS) entry which is preliminary data.</text>
</comment>
<feature type="compositionally biased region" description="Low complexity" evidence="1">
    <location>
        <begin position="527"/>
        <end position="543"/>
    </location>
</feature>
<feature type="region of interest" description="Disordered" evidence="1">
    <location>
        <begin position="557"/>
        <end position="589"/>
    </location>
</feature>
<evidence type="ECO:0000313" key="3">
    <source>
        <dbReference type="Proteomes" id="UP001530400"/>
    </source>
</evidence>
<gene>
    <name evidence="2" type="ORF">ACHAWO_010765</name>
</gene>
<dbReference type="EMBL" id="JALLPJ020001214">
    <property type="protein sequence ID" value="KAL3773967.1"/>
    <property type="molecule type" value="Genomic_DNA"/>
</dbReference>
<feature type="region of interest" description="Disordered" evidence="1">
    <location>
        <begin position="178"/>
        <end position="208"/>
    </location>
</feature>
<organism evidence="2 3">
    <name type="scientific">Cyclotella atomus</name>
    <dbReference type="NCBI Taxonomy" id="382360"/>
    <lineage>
        <taxon>Eukaryota</taxon>
        <taxon>Sar</taxon>
        <taxon>Stramenopiles</taxon>
        <taxon>Ochrophyta</taxon>
        <taxon>Bacillariophyta</taxon>
        <taxon>Coscinodiscophyceae</taxon>
        <taxon>Thalassiosirophycidae</taxon>
        <taxon>Stephanodiscales</taxon>
        <taxon>Stephanodiscaceae</taxon>
        <taxon>Cyclotella</taxon>
    </lineage>
</organism>
<name>A0ABD3NDF7_9STRA</name>
<feature type="compositionally biased region" description="Low complexity" evidence="1">
    <location>
        <begin position="559"/>
        <end position="576"/>
    </location>
</feature>
<feature type="compositionally biased region" description="Low complexity" evidence="1">
    <location>
        <begin position="189"/>
        <end position="207"/>
    </location>
</feature>
<keyword evidence="3" id="KW-1185">Reference proteome</keyword>
<feature type="compositionally biased region" description="Polar residues" evidence="1">
    <location>
        <begin position="178"/>
        <end position="188"/>
    </location>
</feature>
<proteinExistence type="predicted"/>
<sequence>MLVPIISVIDEDDNYYSAEDDWSRFRAKYPYRPFCLLIPKGWWGNVTIPSEAQSDPKFQTHAIGREDLTLDDWFYWGDYDGDDDSNITTDSWFELCGLDKLSATTVRSVGLSVDQSGSMTKTTVEESYNQFIQDAAAAKLTICEVVGGYEDWITPFDTSLTVEGGQCTQAELYESTNRPTWSPTVTRQPSTDWPTWSPTSTPTIDDTGGYSPKSLKKNICLRKSDPYRTCFQRSVDPSNNLTKDTILREEYNKGALNECGKYTPSWNESFIEPYTAPYVAEDEVLTNGTVYLSMLMGHKFRNVFFEELKFNCDDFVELEEVLLEWLYDNVGGPESFQPVCVHVDEYFIQPLYGNATVNNTNKFVTAVAALKVDLVFVTKEDAESDYYLSLKGSKGNKGNSQVKEEESCTADRVNCAKEYCPPRVKRFSQNTCPQKKKKPQIQPEDDLTETELTNAIGNYTALDVVSVGAVVNATDLKSITLCIASHHNYTEYWGGWFIKCNEFRNSQCEINDYLKVQTNKENFCQETSTPTASPRPSSSPYPTWKWTPFPGSPYPTWKPPLTTSPTTTSSPTSPRSCYYSGRQTSEYPW</sequence>
<evidence type="ECO:0000313" key="2">
    <source>
        <dbReference type="EMBL" id="KAL3773967.1"/>
    </source>
</evidence>
<dbReference type="AlphaFoldDB" id="A0ABD3NDF7"/>
<protein>
    <submittedName>
        <fullName evidence="2">Uncharacterized protein</fullName>
    </submittedName>
</protein>
<dbReference type="Proteomes" id="UP001530400">
    <property type="component" value="Unassembled WGS sequence"/>
</dbReference>
<feature type="region of interest" description="Disordered" evidence="1">
    <location>
        <begin position="525"/>
        <end position="544"/>
    </location>
</feature>